<evidence type="ECO:0000256" key="2">
    <source>
        <dbReference type="ARBA" id="ARBA00011062"/>
    </source>
</evidence>
<dbReference type="SUPFAM" id="SSF64167">
    <property type="entry name" value="SurE-like"/>
    <property type="match status" value="1"/>
</dbReference>
<dbReference type="GO" id="GO:0005737">
    <property type="term" value="C:cytoplasm"/>
    <property type="evidence" value="ECO:0007669"/>
    <property type="project" value="UniProtKB-SubCell"/>
</dbReference>
<evidence type="ECO:0000256" key="4">
    <source>
        <dbReference type="ARBA" id="ARBA00022801"/>
    </source>
</evidence>
<feature type="binding site" evidence="5">
    <location>
        <position position="125"/>
    </location>
    <ligand>
        <name>a divalent metal cation</name>
        <dbReference type="ChEBI" id="CHEBI:60240"/>
    </ligand>
</feature>
<dbReference type="Gene3D" id="3.40.1210.10">
    <property type="entry name" value="Survival protein SurE-like phosphatase/nucleotidase"/>
    <property type="match status" value="1"/>
</dbReference>
<evidence type="ECO:0000256" key="3">
    <source>
        <dbReference type="ARBA" id="ARBA00022723"/>
    </source>
</evidence>
<dbReference type="STRING" id="1891926.Fuma_04350"/>
<comment type="catalytic activity">
    <reaction evidence="1 5">
        <text>a ribonucleoside 5'-phosphate + H2O = a ribonucleoside + phosphate</text>
        <dbReference type="Rhea" id="RHEA:12484"/>
        <dbReference type="ChEBI" id="CHEBI:15377"/>
        <dbReference type="ChEBI" id="CHEBI:18254"/>
        <dbReference type="ChEBI" id="CHEBI:43474"/>
        <dbReference type="ChEBI" id="CHEBI:58043"/>
        <dbReference type="EC" id="3.1.3.5"/>
    </reaction>
</comment>
<feature type="binding site" evidence="5">
    <location>
        <position position="39"/>
    </location>
    <ligand>
        <name>a divalent metal cation</name>
        <dbReference type="ChEBI" id="CHEBI:60240"/>
    </ligand>
</feature>
<evidence type="ECO:0000259" key="6">
    <source>
        <dbReference type="Pfam" id="PF01975"/>
    </source>
</evidence>
<reference evidence="7 8" key="1">
    <citation type="journal article" date="2016" name="Front. Microbiol.">
        <title>Fuerstia marisgermanicae gen. nov., sp. nov., an Unusual Member of the Phylum Planctomycetes from the German Wadden Sea.</title>
        <authorList>
            <person name="Kohn T."/>
            <person name="Heuer A."/>
            <person name="Jogler M."/>
            <person name="Vollmers J."/>
            <person name="Boedeker C."/>
            <person name="Bunk B."/>
            <person name="Rast P."/>
            <person name="Borchert D."/>
            <person name="Glockner I."/>
            <person name="Freese H.M."/>
            <person name="Klenk H.P."/>
            <person name="Overmann J."/>
            <person name="Kaster A.K."/>
            <person name="Rohde M."/>
            <person name="Wiegand S."/>
            <person name="Jogler C."/>
        </authorList>
    </citation>
    <scope>NUCLEOTIDE SEQUENCE [LARGE SCALE GENOMIC DNA]</scope>
    <source>
        <strain evidence="7 8">NH11</strain>
    </source>
</reference>
<keyword evidence="5" id="KW-0963">Cytoplasm</keyword>
<dbReference type="EC" id="3.1.3.5" evidence="5"/>
<name>A0A1P8WKZ5_9PLAN</name>
<comment type="function">
    <text evidence="5">Nucleotidase that shows phosphatase activity on nucleoside 5'-monophosphates.</text>
</comment>
<protein>
    <recommendedName>
        <fullName evidence="5">5'-nucleotidase SurE</fullName>
        <ecNumber evidence="5">3.1.3.5</ecNumber>
    </recommendedName>
    <alternativeName>
        <fullName evidence="5">Nucleoside 5'-monophosphate phosphohydrolase</fullName>
    </alternativeName>
</protein>
<evidence type="ECO:0000313" key="7">
    <source>
        <dbReference type="EMBL" id="APZ94711.1"/>
    </source>
</evidence>
<dbReference type="EMBL" id="CP017641">
    <property type="protein sequence ID" value="APZ94711.1"/>
    <property type="molecule type" value="Genomic_DNA"/>
</dbReference>
<proteinExistence type="inferred from homology"/>
<dbReference type="Proteomes" id="UP000187735">
    <property type="component" value="Chromosome"/>
</dbReference>
<evidence type="ECO:0000256" key="1">
    <source>
        <dbReference type="ARBA" id="ARBA00000815"/>
    </source>
</evidence>
<dbReference type="NCBIfam" id="TIGR00087">
    <property type="entry name" value="surE"/>
    <property type="match status" value="1"/>
</dbReference>
<dbReference type="HAMAP" id="MF_00060">
    <property type="entry name" value="SurE"/>
    <property type="match status" value="1"/>
</dbReference>
<dbReference type="AlphaFoldDB" id="A0A1P8WKZ5"/>
<dbReference type="GO" id="GO:0008253">
    <property type="term" value="F:5'-nucleotidase activity"/>
    <property type="evidence" value="ECO:0007669"/>
    <property type="project" value="UniProtKB-UniRule"/>
</dbReference>
<dbReference type="InterPro" id="IPR036523">
    <property type="entry name" value="SurE-like_sf"/>
</dbReference>
<keyword evidence="8" id="KW-1185">Reference proteome</keyword>
<dbReference type="PANTHER" id="PTHR30457">
    <property type="entry name" value="5'-NUCLEOTIDASE SURE"/>
    <property type="match status" value="1"/>
</dbReference>
<dbReference type="GO" id="GO:0000166">
    <property type="term" value="F:nucleotide binding"/>
    <property type="evidence" value="ECO:0007669"/>
    <property type="project" value="UniProtKB-KW"/>
</dbReference>
<organism evidence="7 8">
    <name type="scientific">Fuerstiella marisgermanici</name>
    <dbReference type="NCBI Taxonomy" id="1891926"/>
    <lineage>
        <taxon>Bacteria</taxon>
        <taxon>Pseudomonadati</taxon>
        <taxon>Planctomycetota</taxon>
        <taxon>Planctomycetia</taxon>
        <taxon>Planctomycetales</taxon>
        <taxon>Planctomycetaceae</taxon>
        <taxon>Fuerstiella</taxon>
    </lineage>
</organism>
<comment type="subcellular location">
    <subcellularLocation>
        <location evidence="5">Cytoplasm</location>
    </subcellularLocation>
</comment>
<comment type="similarity">
    <text evidence="2 5">Belongs to the SurE nucleotidase family.</text>
</comment>
<dbReference type="PANTHER" id="PTHR30457:SF0">
    <property type="entry name" value="PHOSPHATASE, PUTATIVE (AFU_ORTHOLOGUE AFUA_4G01070)-RELATED"/>
    <property type="match status" value="1"/>
</dbReference>
<feature type="binding site" evidence="5">
    <location>
        <position position="69"/>
    </location>
    <ligand>
        <name>a divalent metal cation</name>
        <dbReference type="ChEBI" id="CHEBI:60240"/>
    </ligand>
</feature>
<feature type="binding site" evidence="5">
    <location>
        <position position="38"/>
    </location>
    <ligand>
        <name>a divalent metal cation</name>
        <dbReference type="ChEBI" id="CHEBI:60240"/>
    </ligand>
</feature>
<feature type="domain" description="Survival protein SurE-like phosphatase/nucleotidase" evidence="6">
    <location>
        <begin position="34"/>
        <end position="205"/>
    </location>
</feature>
<dbReference type="InterPro" id="IPR002828">
    <property type="entry name" value="SurE-like_Pase/nucleotidase"/>
</dbReference>
<keyword evidence="4 5" id="KW-0378">Hydrolase</keyword>
<accession>A0A1P8WKZ5</accession>
<comment type="cofactor">
    <cofactor evidence="5">
        <name>a divalent metal cation</name>
        <dbReference type="ChEBI" id="CHEBI:60240"/>
    </cofactor>
    <text evidence="5">Binds 1 divalent metal cation per subunit.</text>
</comment>
<dbReference type="GO" id="GO:0046872">
    <property type="term" value="F:metal ion binding"/>
    <property type="evidence" value="ECO:0007669"/>
    <property type="project" value="UniProtKB-UniRule"/>
</dbReference>
<evidence type="ECO:0000256" key="5">
    <source>
        <dbReference type="HAMAP-Rule" id="MF_00060"/>
    </source>
</evidence>
<evidence type="ECO:0000313" key="8">
    <source>
        <dbReference type="Proteomes" id="UP000187735"/>
    </source>
</evidence>
<keyword evidence="3 5" id="KW-0479">Metal-binding</keyword>
<sequence length="285" mass="30596">MCNNDGTRTSRIRNLKLHHHPTTAGPQKITMKFLITNDDGFDAPGLAALYEALAPLGEVRVVAPAVCHSAKGHAVNTHSPIRIERREVAPFGPIEIVESSPADCIRVGLCAPGAERPDFVVAGINPGANLGVDLFYSGTAAAARESAILGVPSLALSRYIRADHSVNWTALSQHVTRIVSLLTSDEHRLDTGHFWNVNFPAIDDDAHPPDITFATQSLLAHDIRFRPAAIQPDGNGSVTMLEYAGEYKSRGKTGTCDVSHVFENRIVATPIDLCTTAKHASVAKS</sequence>
<dbReference type="Pfam" id="PF01975">
    <property type="entry name" value="SurE"/>
    <property type="match status" value="1"/>
</dbReference>
<keyword evidence="5" id="KW-0547">Nucleotide-binding</keyword>
<dbReference type="InterPro" id="IPR030048">
    <property type="entry name" value="SurE"/>
</dbReference>
<gene>
    <name evidence="5 7" type="primary">surE</name>
    <name evidence="7" type="ORF">Fuma_04350</name>
</gene>
<dbReference type="KEGG" id="fmr:Fuma_04350"/>